<organism evidence="1 2">
    <name type="scientific">Photobacterium sanctipauli</name>
    <dbReference type="NCBI Taxonomy" id="1342794"/>
    <lineage>
        <taxon>Bacteria</taxon>
        <taxon>Pseudomonadati</taxon>
        <taxon>Pseudomonadota</taxon>
        <taxon>Gammaproteobacteria</taxon>
        <taxon>Vibrionales</taxon>
        <taxon>Vibrionaceae</taxon>
        <taxon>Photobacterium</taxon>
    </lineage>
</organism>
<protein>
    <submittedName>
        <fullName evidence="1">Uncharacterized protein</fullName>
    </submittedName>
</protein>
<gene>
    <name evidence="1" type="ORF">C9I98_05715</name>
</gene>
<comment type="caution">
    <text evidence="1">The sequence shown here is derived from an EMBL/GenBank/DDBJ whole genome shotgun (WGS) entry which is preliminary data.</text>
</comment>
<dbReference type="RefSeq" id="WP_036821528.1">
    <property type="nucleotide sequence ID" value="NZ_JGVO01000340.1"/>
</dbReference>
<evidence type="ECO:0000313" key="2">
    <source>
        <dbReference type="Proteomes" id="UP000241771"/>
    </source>
</evidence>
<accession>A0A2T3NYY9</accession>
<sequence>MTIDDMYTYLDRGQREKVDNLTGEARVRLIEQTYQRQRQRECDRELHRQREFIRYQNCDGMAYQEAVEVTRSRQANALAKGLKARAKPQESTQTTLKASLSPTDQRFNNMLIAKQSLLHAYQRQGVL</sequence>
<dbReference type="EMBL" id="PYMA01000002">
    <property type="protein sequence ID" value="PSW21429.1"/>
    <property type="molecule type" value="Genomic_DNA"/>
</dbReference>
<keyword evidence="2" id="KW-1185">Reference proteome</keyword>
<dbReference type="Proteomes" id="UP000241771">
    <property type="component" value="Unassembled WGS sequence"/>
</dbReference>
<evidence type="ECO:0000313" key="1">
    <source>
        <dbReference type="EMBL" id="PSW21429.1"/>
    </source>
</evidence>
<name>A0A2T3NYY9_9GAMM</name>
<dbReference type="AlphaFoldDB" id="A0A2T3NYY9"/>
<reference evidence="1 2" key="1">
    <citation type="submission" date="2018-01" db="EMBL/GenBank/DDBJ databases">
        <title>Whole genome sequencing of Histamine producing bacteria.</title>
        <authorList>
            <person name="Butler K."/>
        </authorList>
    </citation>
    <scope>NUCLEOTIDE SEQUENCE [LARGE SCALE GENOMIC DNA]</scope>
    <source>
        <strain evidence="1 2">DSM 100436</strain>
    </source>
</reference>
<proteinExistence type="predicted"/>